<accession>A0A2P2R2J3</accession>
<protein>
    <submittedName>
        <fullName evidence="1">Uncharacterized protein</fullName>
    </submittedName>
</protein>
<reference evidence="1" key="1">
    <citation type="submission" date="2018-02" db="EMBL/GenBank/DDBJ databases">
        <title>Rhizophora mucronata_Transcriptome.</title>
        <authorList>
            <person name="Meera S.P."/>
            <person name="Sreeshan A."/>
            <person name="Augustine A."/>
        </authorList>
    </citation>
    <scope>NUCLEOTIDE SEQUENCE</scope>
    <source>
        <tissue evidence="1">Leaf</tissue>
    </source>
</reference>
<sequence>MIHFSQKPVLAHKVSTCGIQIQVVHILCCFISFGETLSMKLI</sequence>
<organism evidence="1">
    <name type="scientific">Rhizophora mucronata</name>
    <name type="common">Asiatic mangrove</name>
    <dbReference type="NCBI Taxonomy" id="61149"/>
    <lineage>
        <taxon>Eukaryota</taxon>
        <taxon>Viridiplantae</taxon>
        <taxon>Streptophyta</taxon>
        <taxon>Embryophyta</taxon>
        <taxon>Tracheophyta</taxon>
        <taxon>Spermatophyta</taxon>
        <taxon>Magnoliopsida</taxon>
        <taxon>eudicotyledons</taxon>
        <taxon>Gunneridae</taxon>
        <taxon>Pentapetalae</taxon>
        <taxon>rosids</taxon>
        <taxon>fabids</taxon>
        <taxon>Malpighiales</taxon>
        <taxon>Rhizophoraceae</taxon>
        <taxon>Rhizophora</taxon>
    </lineage>
</organism>
<evidence type="ECO:0000313" key="1">
    <source>
        <dbReference type="EMBL" id="MBX73401.1"/>
    </source>
</evidence>
<proteinExistence type="predicted"/>
<dbReference type="AlphaFoldDB" id="A0A2P2R2J3"/>
<dbReference type="EMBL" id="GGEC01092917">
    <property type="protein sequence ID" value="MBX73401.1"/>
    <property type="molecule type" value="Transcribed_RNA"/>
</dbReference>
<name>A0A2P2R2J3_RHIMU</name>